<accession>A0AA38LF47</accession>
<evidence type="ECO:0000259" key="5">
    <source>
        <dbReference type="PROSITE" id="PS51634"/>
    </source>
</evidence>
<evidence type="ECO:0000256" key="3">
    <source>
        <dbReference type="ARBA" id="ARBA00023242"/>
    </source>
</evidence>
<reference evidence="6 7" key="1">
    <citation type="journal article" date="2021" name="Nat. Plants">
        <title>The Taxus genome provides insights into paclitaxel biosynthesis.</title>
        <authorList>
            <person name="Xiong X."/>
            <person name="Gou J."/>
            <person name="Liao Q."/>
            <person name="Li Y."/>
            <person name="Zhou Q."/>
            <person name="Bi G."/>
            <person name="Li C."/>
            <person name="Du R."/>
            <person name="Wang X."/>
            <person name="Sun T."/>
            <person name="Guo L."/>
            <person name="Liang H."/>
            <person name="Lu P."/>
            <person name="Wu Y."/>
            <person name="Zhang Z."/>
            <person name="Ro D.K."/>
            <person name="Shang Y."/>
            <person name="Huang S."/>
            <person name="Yan J."/>
        </authorList>
    </citation>
    <scope>NUCLEOTIDE SEQUENCE [LARGE SCALE GENOMIC DNA]</scope>
    <source>
        <strain evidence="6">Ta-2019</strain>
    </source>
</reference>
<dbReference type="Proteomes" id="UP000824469">
    <property type="component" value="Unassembled WGS sequence"/>
</dbReference>
<name>A0AA38LF47_TAXCH</name>
<feature type="region of interest" description="Disordered" evidence="4">
    <location>
        <begin position="676"/>
        <end position="717"/>
    </location>
</feature>
<dbReference type="EMBL" id="JAHRHJ020000003">
    <property type="protein sequence ID" value="KAH9322593.1"/>
    <property type="molecule type" value="Genomic_DNA"/>
</dbReference>
<dbReference type="GO" id="GO:0003700">
    <property type="term" value="F:DNA-binding transcription factor activity"/>
    <property type="evidence" value="ECO:0007669"/>
    <property type="project" value="InterPro"/>
</dbReference>
<dbReference type="PANTHER" id="PTHR46159:SF6">
    <property type="entry name" value="OS12G0605300 PROTEIN"/>
    <property type="match status" value="1"/>
</dbReference>
<gene>
    <name evidence="6" type="ORF">KI387_017232</name>
</gene>
<feature type="region of interest" description="Disordered" evidence="4">
    <location>
        <begin position="499"/>
        <end position="521"/>
    </location>
</feature>
<evidence type="ECO:0000313" key="6">
    <source>
        <dbReference type="EMBL" id="KAH9322593.1"/>
    </source>
</evidence>
<dbReference type="PROSITE" id="PS51634">
    <property type="entry name" value="CRC"/>
    <property type="match status" value="1"/>
</dbReference>
<evidence type="ECO:0000256" key="4">
    <source>
        <dbReference type="SAM" id="MobiDB-lite"/>
    </source>
</evidence>
<dbReference type="PANTHER" id="PTHR46159">
    <property type="entry name" value="PROTEIN TESMIN/TSO1-LIKE CXC 2"/>
    <property type="match status" value="1"/>
</dbReference>
<dbReference type="Pfam" id="PF03638">
    <property type="entry name" value="TCR"/>
    <property type="match status" value="2"/>
</dbReference>
<feature type="region of interest" description="Disordered" evidence="4">
    <location>
        <begin position="272"/>
        <end position="291"/>
    </location>
</feature>
<protein>
    <recommendedName>
        <fullName evidence="5">CRC domain-containing protein</fullName>
    </recommendedName>
</protein>
<comment type="similarity">
    <text evidence="2">Belongs to the lin-54 family.</text>
</comment>
<feature type="region of interest" description="Disordered" evidence="4">
    <location>
        <begin position="24"/>
        <end position="64"/>
    </location>
</feature>
<comment type="subcellular location">
    <subcellularLocation>
        <location evidence="1">Nucleus</location>
    </subcellularLocation>
</comment>
<dbReference type="SMART" id="SM01114">
    <property type="entry name" value="CXC"/>
    <property type="match status" value="2"/>
</dbReference>
<organism evidence="6 7">
    <name type="scientific">Taxus chinensis</name>
    <name type="common">Chinese yew</name>
    <name type="synonym">Taxus wallichiana var. chinensis</name>
    <dbReference type="NCBI Taxonomy" id="29808"/>
    <lineage>
        <taxon>Eukaryota</taxon>
        <taxon>Viridiplantae</taxon>
        <taxon>Streptophyta</taxon>
        <taxon>Embryophyta</taxon>
        <taxon>Tracheophyta</taxon>
        <taxon>Spermatophyta</taxon>
        <taxon>Pinopsida</taxon>
        <taxon>Pinidae</taxon>
        <taxon>Conifers II</taxon>
        <taxon>Cupressales</taxon>
        <taxon>Taxaceae</taxon>
        <taxon>Taxus</taxon>
    </lineage>
</organism>
<dbReference type="InterPro" id="IPR033467">
    <property type="entry name" value="Tesmin/TSO1-like_CXC"/>
</dbReference>
<dbReference type="InterPro" id="IPR005172">
    <property type="entry name" value="CRC"/>
</dbReference>
<keyword evidence="3" id="KW-0539">Nucleus</keyword>
<dbReference type="AlphaFoldDB" id="A0AA38LF47"/>
<evidence type="ECO:0000313" key="7">
    <source>
        <dbReference type="Proteomes" id="UP000824469"/>
    </source>
</evidence>
<feature type="compositionally biased region" description="Polar residues" evidence="4">
    <location>
        <begin position="53"/>
        <end position="64"/>
    </location>
</feature>
<dbReference type="InterPro" id="IPR044522">
    <property type="entry name" value="TSO1-like"/>
</dbReference>
<keyword evidence="7" id="KW-1185">Reference proteome</keyword>
<feature type="domain" description="CRC" evidence="5">
    <location>
        <begin position="299"/>
        <end position="425"/>
    </location>
</feature>
<comment type="caution">
    <text evidence="6">The sequence shown here is derived from an EMBL/GenBank/DDBJ whole genome shotgun (WGS) entry which is preliminary data.</text>
</comment>
<proteinExistence type="inferred from homology"/>
<dbReference type="GO" id="GO:0005634">
    <property type="term" value="C:nucleus"/>
    <property type="evidence" value="ECO:0007669"/>
    <property type="project" value="UniProtKB-SubCell"/>
</dbReference>
<evidence type="ECO:0000256" key="1">
    <source>
        <dbReference type="ARBA" id="ARBA00004123"/>
    </source>
</evidence>
<feature type="non-terminal residue" evidence="6">
    <location>
        <position position="764"/>
    </location>
</feature>
<dbReference type="OMA" id="SPPHNYC"/>
<sequence length="764" mass="81997">DANQPQRGMRRRCLDFEASEARRKKLGNESWKSTSLSPKTGALVTTDDDSERNTLPSESCERTATSDGKQLIMFTRDTGADTGRSSQSLSVGQLSSCSYKMTELNSDKADSSVRSNGNSSIPGGMPSGIGLHLNSLASTMSLNCGAGMLTTAKGSAGMHGMLTSSGVKEASGDGRGCSLLPVSSGGNISLASNTSMGPGMVVSVVEKTRIDQQEVQSSGNTQIGVTKSTTCFRSLTVGIKPLQCRQPFKTEEINPSPLDKKRPVLQDISRQPGFGIGEEYSQSSPKKKRKSATIGDKEGCKRCNCKKSKCLKLYCECFAAGVYCVESCTCQECFNKPEYTDMVVGTRQQIESRNPLAFAPKIVHGADSPPTNGQKECTETPASARHKRGCNCKKSMCLKKYCECYQAGVGCSDGCRCEGCKNTFGKKEGGSDDVEDREAQDEVWEKCAAEEKLELVDGNDILESEQRHSKDISPLTPSFQYVGQGKSTAKLKPFGKRRFTSEDLESPPLSQSSAKPPRSPAKILRSAKGNDNVVFNHQVGSKTSASPIFTPKMEKSGPFSSRWDDLVDICTLNSATQSPLRPGTASVSKVDGTEISPFGAQHNEISSLNSRAFASRHSCHGGSPSVFCQAAAQSPVCTLDSIHWQTPANAQTTPMTPALYTSVCNAGKKLGDGSGIDMQSQDVSGSVEDDTPDILKNNCSPMRGLKASSPNQKRVSPPHNYCLKEMSMRGSILSPRLKSGRKFILQSVPSFPPLTTSDEVQAKD</sequence>
<evidence type="ECO:0000256" key="2">
    <source>
        <dbReference type="ARBA" id="ARBA00007267"/>
    </source>
</evidence>